<dbReference type="Pfam" id="PF02221">
    <property type="entry name" value="E1_DerP2_DerF2"/>
    <property type="match status" value="1"/>
</dbReference>
<dbReference type="InterPro" id="IPR003172">
    <property type="entry name" value="ML_dom"/>
</dbReference>
<keyword evidence="11" id="KW-1185">Reference proteome</keyword>
<evidence type="ECO:0000256" key="4">
    <source>
        <dbReference type="ARBA" id="ARBA00016056"/>
    </source>
</evidence>
<evidence type="ECO:0000256" key="2">
    <source>
        <dbReference type="ARBA" id="ARBA00006370"/>
    </source>
</evidence>
<evidence type="ECO:0000256" key="6">
    <source>
        <dbReference type="ARBA" id="ARBA00022729"/>
    </source>
</evidence>
<comment type="function">
    <text evidence="1">Catalyzes the intermembrane transfer of phosphatidylglycerol and phosphatidylinositol.</text>
</comment>
<dbReference type="InterPro" id="IPR036846">
    <property type="entry name" value="GM2-AP_sf"/>
</dbReference>
<comment type="subunit">
    <text evidence="3">Monomer.</text>
</comment>
<organism evidence="10 11">
    <name type="scientific">Mycena albidolilacea</name>
    <dbReference type="NCBI Taxonomy" id="1033008"/>
    <lineage>
        <taxon>Eukaryota</taxon>
        <taxon>Fungi</taxon>
        <taxon>Dikarya</taxon>
        <taxon>Basidiomycota</taxon>
        <taxon>Agaricomycotina</taxon>
        <taxon>Agaricomycetes</taxon>
        <taxon>Agaricomycetidae</taxon>
        <taxon>Agaricales</taxon>
        <taxon>Marasmiineae</taxon>
        <taxon>Mycenaceae</taxon>
        <taxon>Mycena</taxon>
    </lineage>
</organism>
<evidence type="ECO:0000256" key="5">
    <source>
        <dbReference type="ARBA" id="ARBA00022448"/>
    </source>
</evidence>
<dbReference type="GO" id="GO:0015918">
    <property type="term" value="P:sterol transport"/>
    <property type="evidence" value="ECO:0007669"/>
    <property type="project" value="InterPro"/>
</dbReference>
<evidence type="ECO:0000313" key="10">
    <source>
        <dbReference type="EMBL" id="KAJ7362607.1"/>
    </source>
</evidence>
<dbReference type="PANTHER" id="PTHR11306">
    <property type="entry name" value="NIEMANN PICK TYPE C2 PROTEIN NPC2-RELATED"/>
    <property type="match status" value="1"/>
</dbReference>
<keyword evidence="7" id="KW-0445">Lipid transport</keyword>
<dbReference type="AlphaFoldDB" id="A0AAD7F283"/>
<dbReference type="SMART" id="SM00737">
    <property type="entry name" value="ML"/>
    <property type="match status" value="1"/>
</dbReference>
<comment type="caution">
    <text evidence="10">The sequence shown here is derived from an EMBL/GenBank/DDBJ whole genome shotgun (WGS) entry which is preliminary data.</text>
</comment>
<name>A0AAD7F283_9AGAR</name>
<keyword evidence="6 8" id="KW-0732">Signal</keyword>
<comment type="similarity">
    <text evidence="2">Belongs to the NPC2 family.</text>
</comment>
<gene>
    <name evidence="10" type="ORF">DFH08DRAFT_841233</name>
</gene>
<feature type="domain" description="MD-2-related lipid-recognition" evidence="9">
    <location>
        <begin position="40"/>
        <end position="164"/>
    </location>
</feature>
<evidence type="ECO:0000256" key="7">
    <source>
        <dbReference type="ARBA" id="ARBA00023055"/>
    </source>
</evidence>
<dbReference type="Gene3D" id="2.70.220.10">
    <property type="entry name" value="Ganglioside GM2 activator"/>
    <property type="match status" value="2"/>
</dbReference>
<reference evidence="10" key="1">
    <citation type="submission" date="2023-03" db="EMBL/GenBank/DDBJ databases">
        <title>Massive genome expansion in bonnet fungi (Mycena s.s.) driven by repeated elements and novel gene families across ecological guilds.</title>
        <authorList>
            <consortium name="Lawrence Berkeley National Laboratory"/>
            <person name="Harder C.B."/>
            <person name="Miyauchi S."/>
            <person name="Viragh M."/>
            <person name="Kuo A."/>
            <person name="Thoen E."/>
            <person name="Andreopoulos B."/>
            <person name="Lu D."/>
            <person name="Skrede I."/>
            <person name="Drula E."/>
            <person name="Henrissat B."/>
            <person name="Morin E."/>
            <person name="Kohler A."/>
            <person name="Barry K."/>
            <person name="LaButti K."/>
            <person name="Morin E."/>
            <person name="Salamov A."/>
            <person name="Lipzen A."/>
            <person name="Mereny Z."/>
            <person name="Hegedus B."/>
            <person name="Baldrian P."/>
            <person name="Stursova M."/>
            <person name="Weitz H."/>
            <person name="Taylor A."/>
            <person name="Grigoriev I.V."/>
            <person name="Nagy L.G."/>
            <person name="Martin F."/>
            <person name="Kauserud H."/>
        </authorList>
    </citation>
    <scope>NUCLEOTIDE SEQUENCE</scope>
    <source>
        <strain evidence="10">CBHHK002</strain>
    </source>
</reference>
<feature type="chain" id="PRO_5041981704" description="Phosphatidylglycerol/phosphatidylinositol transfer protein" evidence="8">
    <location>
        <begin position="20"/>
        <end position="174"/>
    </location>
</feature>
<accession>A0AAD7F283</accession>
<dbReference type="InterPro" id="IPR039670">
    <property type="entry name" value="NPC2-like"/>
</dbReference>
<feature type="signal peptide" evidence="8">
    <location>
        <begin position="1"/>
        <end position="19"/>
    </location>
</feature>
<proteinExistence type="inferred from homology"/>
<evidence type="ECO:0000256" key="1">
    <source>
        <dbReference type="ARBA" id="ARBA00002053"/>
    </source>
</evidence>
<evidence type="ECO:0000256" key="8">
    <source>
        <dbReference type="SAM" id="SignalP"/>
    </source>
</evidence>
<dbReference type="SUPFAM" id="SSF81296">
    <property type="entry name" value="E set domains"/>
    <property type="match status" value="1"/>
</dbReference>
<evidence type="ECO:0000256" key="3">
    <source>
        <dbReference type="ARBA" id="ARBA00011245"/>
    </source>
</evidence>
<protein>
    <recommendedName>
        <fullName evidence="4">Phosphatidylglycerol/phosphatidylinositol transfer protein</fullName>
    </recommendedName>
</protein>
<keyword evidence="5" id="KW-0813">Transport</keyword>
<dbReference type="Proteomes" id="UP001218218">
    <property type="component" value="Unassembled WGS sequence"/>
</dbReference>
<dbReference type="InterPro" id="IPR014756">
    <property type="entry name" value="Ig_E-set"/>
</dbReference>
<dbReference type="GO" id="GO:0032934">
    <property type="term" value="F:sterol binding"/>
    <property type="evidence" value="ECO:0007669"/>
    <property type="project" value="InterPro"/>
</dbReference>
<evidence type="ECO:0000259" key="9">
    <source>
        <dbReference type="SMART" id="SM00737"/>
    </source>
</evidence>
<dbReference type="PANTHER" id="PTHR11306:SF0">
    <property type="entry name" value="PHOSPHATIDYLGLYCEROL_PHOSPHATIDYLINOSITOL TRANSFER PROTEIN"/>
    <property type="match status" value="1"/>
</dbReference>
<evidence type="ECO:0000313" key="11">
    <source>
        <dbReference type="Proteomes" id="UP001218218"/>
    </source>
</evidence>
<sequence>MHARPLALLLLACSSTALGLGLGQITLGSEKAAAADSWEWASCGEPSDAVQIKSISVSPDPPKIGADLTVTVDLDVVETIEEGTTADVLVKVGRIKLLQKTFDICEEARNANATISCPVEPGPYQIVQTVELPKEVPKLKYQIHVDVFTPEPELEPAACVDLTVTFRPFFQVWD</sequence>
<dbReference type="EMBL" id="JARIHO010000004">
    <property type="protein sequence ID" value="KAJ7362607.1"/>
    <property type="molecule type" value="Genomic_DNA"/>
</dbReference>